<dbReference type="Proteomes" id="UP000184356">
    <property type="component" value="Unassembled WGS sequence"/>
</dbReference>
<reference evidence="2" key="1">
    <citation type="journal article" date="2017" name="Genome Biol.">
        <title>Comparative genomics reveals high biological diversity and specific adaptations in the industrially and medically important fungal genus Aspergillus.</title>
        <authorList>
            <person name="de Vries R.P."/>
            <person name="Riley R."/>
            <person name="Wiebenga A."/>
            <person name="Aguilar-Osorio G."/>
            <person name="Amillis S."/>
            <person name="Uchima C.A."/>
            <person name="Anderluh G."/>
            <person name="Asadollahi M."/>
            <person name="Askin M."/>
            <person name="Barry K."/>
            <person name="Battaglia E."/>
            <person name="Bayram O."/>
            <person name="Benocci T."/>
            <person name="Braus-Stromeyer S.A."/>
            <person name="Caldana C."/>
            <person name="Canovas D."/>
            <person name="Cerqueira G.C."/>
            <person name="Chen F."/>
            <person name="Chen W."/>
            <person name="Choi C."/>
            <person name="Clum A."/>
            <person name="Dos Santos R.A."/>
            <person name="Damasio A.R."/>
            <person name="Diallinas G."/>
            <person name="Emri T."/>
            <person name="Fekete E."/>
            <person name="Flipphi M."/>
            <person name="Freyberg S."/>
            <person name="Gallo A."/>
            <person name="Gournas C."/>
            <person name="Habgood R."/>
            <person name="Hainaut M."/>
            <person name="Harispe M.L."/>
            <person name="Henrissat B."/>
            <person name="Hilden K.S."/>
            <person name="Hope R."/>
            <person name="Hossain A."/>
            <person name="Karabika E."/>
            <person name="Karaffa L."/>
            <person name="Karanyi Z."/>
            <person name="Krasevec N."/>
            <person name="Kuo A."/>
            <person name="Kusch H."/>
            <person name="LaButti K."/>
            <person name="Lagendijk E.L."/>
            <person name="Lapidus A."/>
            <person name="Levasseur A."/>
            <person name="Lindquist E."/>
            <person name="Lipzen A."/>
            <person name="Logrieco A.F."/>
            <person name="MacCabe A."/>
            <person name="Maekelae M.R."/>
            <person name="Malavazi I."/>
            <person name="Melin P."/>
            <person name="Meyer V."/>
            <person name="Mielnichuk N."/>
            <person name="Miskei M."/>
            <person name="Molnar A.P."/>
            <person name="Mule G."/>
            <person name="Ngan C.Y."/>
            <person name="Orejas M."/>
            <person name="Orosz E."/>
            <person name="Ouedraogo J.P."/>
            <person name="Overkamp K.M."/>
            <person name="Park H.-S."/>
            <person name="Perrone G."/>
            <person name="Piumi F."/>
            <person name="Punt P.J."/>
            <person name="Ram A.F."/>
            <person name="Ramon A."/>
            <person name="Rauscher S."/>
            <person name="Record E."/>
            <person name="Riano-Pachon D.M."/>
            <person name="Robert V."/>
            <person name="Roehrig J."/>
            <person name="Ruller R."/>
            <person name="Salamov A."/>
            <person name="Salih N.S."/>
            <person name="Samson R.A."/>
            <person name="Sandor E."/>
            <person name="Sanguinetti M."/>
            <person name="Schuetze T."/>
            <person name="Sepcic K."/>
            <person name="Shelest E."/>
            <person name="Sherlock G."/>
            <person name="Sophianopoulou V."/>
            <person name="Squina F.M."/>
            <person name="Sun H."/>
            <person name="Susca A."/>
            <person name="Todd R.B."/>
            <person name="Tsang A."/>
            <person name="Unkles S.E."/>
            <person name="van de Wiele N."/>
            <person name="van Rossen-Uffink D."/>
            <person name="Oliveira J.V."/>
            <person name="Vesth T.C."/>
            <person name="Visser J."/>
            <person name="Yu J.-H."/>
            <person name="Zhou M."/>
            <person name="Andersen M.R."/>
            <person name="Archer D.B."/>
            <person name="Baker S.E."/>
            <person name="Benoit I."/>
            <person name="Brakhage A.A."/>
            <person name="Braus G.H."/>
            <person name="Fischer R."/>
            <person name="Frisvad J.C."/>
            <person name="Goldman G.H."/>
            <person name="Houbraken J."/>
            <person name="Oakley B."/>
            <person name="Pocsi I."/>
            <person name="Scazzocchio C."/>
            <person name="Seiboth B."/>
            <person name="vanKuyk P.A."/>
            <person name="Wortman J."/>
            <person name="Dyer P.S."/>
            <person name="Grigoriev I.V."/>
        </authorList>
    </citation>
    <scope>NUCLEOTIDE SEQUENCE [LARGE SCALE GENOMIC DNA]</scope>
    <source>
        <strain evidence="2">CBS 593.65</strain>
    </source>
</reference>
<sequence>MLCTSYETMCPSCKHHFKVLRQNKVSAGHLEYTPNTFPVVFTCTQKVSVPVKRGTLMQAVYEQRKRTVTRLRHTLSNYFHRSVNVYDHFDHGEFRYGDRTAVTYKILVDFPGVIAKPEGWATWISQFMGEIKFYELVVRSDGRRNAFPRAVVEPEKDQWEGCAPKDKRHLCWTRLAFFLERQGLVRSI</sequence>
<evidence type="ECO:0000313" key="1">
    <source>
        <dbReference type="EMBL" id="OJJ54287.1"/>
    </source>
</evidence>
<dbReference type="VEuPathDB" id="FungiDB:ASPSYDRAFT_35792"/>
<keyword evidence="2" id="KW-1185">Reference proteome</keyword>
<proteinExistence type="predicted"/>
<dbReference type="AlphaFoldDB" id="A0A1L9T4D5"/>
<accession>A0A1L9T4D5</accession>
<dbReference type="EMBL" id="KV878595">
    <property type="protein sequence ID" value="OJJ54287.1"/>
    <property type="molecule type" value="Genomic_DNA"/>
</dbReference>
<dbReference type="OrthoDB" id="4432777at2759"/>
<protein>
    <submittedName>
        <fullName evidence="1">Uncharacterized protein</fullName>
    </submittedName>
</protein>
<name>A0A1L9T4D5_9EURO</name>
<gene>
    <name evidence="1" type="ORF">ASPSYDRAFT_35792</name>
</gene>
<evidence type="ECO:0000313" key="2">
    <source>
        <dbReference type="Proteomes" id="UP000184356"/>
    </source>
</evidence>
<organism evidence="1 2">
    <name type="scientific">Aspergillus sydowii CBS 593.65</name>
    <dbReference type="NCBI Taxonomy" id="1036612"/>
    <lineage>
        <taxon>Eukaryota</taxon>
        <taxon>Fungi</taxon>
        <taxon>Dikarya</taxon>
        <taxon>Ascomycota</taxon>
        <taxon>Pezizomycotina</taxon>
        <taxon>Eurotiomycetes</taxon>
        <taxon>Eurotiomycetidae</taxon>
        <taxon>Eurotiales</taxon>
        <taxon>Aspergillaceae</taxon>
        <taxon>Aspergillus</taxon>
        <taxon>Aspergillus subgen. Nidulantes</taxon>
    </lineage>
</organism>
<dbReference type="GeneID" id="63761442"/>
<dbReference type="RefSeq" id="XP_040698093.1">
    <property type="nucleotide sequence ID" value="XM_040845369.1"/>
</dbReference>